<keyword evidence="6" id="KW-0597">Phosphoprotein</keyword>
<dbReference type="PANTHER" id="PTHR13034">
    <property type="entry name" value="DYNACTIN P62 SUBUNIT"/>
    <property type="match status" value="1"/>
</dbReference>
<evidence type="ECO:0000256" key="12">
    <source>
        <dbReference type="ARBA" id="ARBA00034864"/>
    </source>
</evidence>
<evidence type="ECO:0000256" key="4">
    <source>
        <dbReference type="ARBA" id="ARBA00022490"/>
    </source>
</evidence>
<feature type="compositionally biased region" description="Polar residues" evidence="14">
    <location>
        <begin position="263"/>
        <end position="272"/>
    </location>
</feature>
<organism evidence="15 16">
    <name type="scientific">Meripilus lineatus</name>
    <dbReference type="NCBI Taxonomy" id="2056292"/>
    <lineage>
        <taxon>Eukaryota</taxon>
        <taxon>Fungi</taxon>
        <taxon>Dikarya</taxon>
        <taxon>Basidiomycota</taxon>
        <taxon>Agaricomycotina</taxon>
        <taxon>Agaricomycetes</taxon>
        <taxon>Polyporales</taxon>
        <taxon>Meripilaceae</taxon>
        <taxon>Meripilus</taxon>
    </lineage>
</organism>
<feature type="compositionally biased region" description="Low complexity" evidence="14">
    <location>
        <begin position="32"/>
        <end position="46"/>
    </location>
</feature>
<dbReference type="PANTHER" id="PTHR13034:SF2">
    <property type="entry name" value="DYNACTIN SUBUNIT 4"/>
    <property type="match status" value="1"/>
</dbReference>
<evidence type="ECO:0000256" key="1">
    <source>
        <dbReference type="ARBA" id="ARBA00004300"/>
    </source>
</evidence>
<evidence type="ECO:0000256" key="5">
    <source>
        <dbReference type="ARBA" id="ARBA00022499"/>
    </source>
</evidence>
<dbReference type="AlphaFoldDB" id="A0AAD5YHZ9"/>
<evidence type="ECO:0000256" key="8">
    <source>
        <dbReference type="ARBA" id="ARBA00022990"/>
    </source>
</evidence>
<dbReference type="GO" id="GO:0001725">
    <property type="term" value="C:stress fiber"/>
    <property type="evidence" value="ECO:0007669"/>
    <property type="project" value="UniProtKB-SubCell"/>
</dbReference>
<evidence type="ECO:0000256" key="14">
    <source>
        <dbReference type="SAM" id="MobiDB-lite"/>
    </source>
</evidence>
<evidence type="ECO:0000256" key="10">
    <source>
        <dbReference type="ARBA" id="ARBA00023212"/>
    </source>
</evidence>
<accession>A0AAD5YHZ9</accession>
<proteinExistence type="inferred from homology"/>
<evidence type="ECO:0000313" key="16">
    <source>
        <dbReference type="Proteomes" id="UP001212997"/>
    </source>
</evidence>
<evidence type="ECO:0000256" key="13">
    <source>
        <dbReference type="ARBA" id="ARBA00093507"/>
    </source>
</evidence>
<name>A0AAD5YHZ9_9APHY</name>
<feature type="region of interest" description="Disordered" evidence="14">
    <location>
        <begin position="27"/>
        <end position="49"/>
    </location>
</feature>
<keyword evidence="4" id="KW-0963">Cytoplasm</keyword>
<evidence type="ECO:0000256" key="7">
    <source>
        <dbReference type="ARBA" id="ARBA00022843"/>
    </source>
</evidence>
<keyword evidence="8" id="KW-0007">Acetylation</keyword>
<keyword evidence="9" id="KW-0175">Coiled coil</keyword>
<evidence type="ECO:0000256" key="9">
    <source>
        <dbReference type="ARBA" id="ARBA00023054"/>
    </source>
</evidence>
<protein>
    <recommendedName>
        <fullName evidence="12">Dynactin subunit 4</fullName>
    </recommendedName>
</protein>
<dbReference type="Proteomes" id="UP001212997">
    <property type="component" value="Unassembled WGS sequence"/>
</dbReference>
<evidence type="ECO:0000256" key="11">
    <source>
        <dbReference type="ARBA" id="ARBA00034776"/>
    </source>
</evidence>
<evidence type="ECO:0000256" key="6">
    <source>
        <dbReference type="ARBA" id="ARBA00022553"/>
    </source>
</evidence>
<feature type="region of interest" description="Disordered" evidence="14">
    <location>
        <begin position="373"/>
        <end position="394"/>
    </location>
</feature>
<keyword evidence="7" id="KW-0832">Ubl conjugation</keyword>
<dbReference type="Pfam" id="PF05502">
    <property type="entry name" value="Dynactin_p62"/>
    <property type="match status" value="1"/>
</dbReference>
<evidence type="ECO:0000313" key="15">
    <source>
        <dbReference type="EMBL" id="KAJ3483025.1"/>
    </source>
</evidence>
<evidence type="ECO:0000256" key="2">
    <source>
        <dbReference type="ARBA" id="ARBA00004529"/>
    </source>
</evidence>
<comment type="similarity">
    <text evidence="11">Belongs to the dynactin subunit 4 family.</text>
</comment>
<gene>
    <name evidence="15" type="ORF">NLI96_g6581</name>
</gene>
<evidence type="ECO:0000256" key="3">
    <source>
        <dbReference type="ARBA" id="ARBA00004657"/>
    </source>
</evidence>
<dbReference type="InterPro" id="IPR008603">
    <property type="entry name" value="DCTN4"/>
</dbReference>
<comment type="caution">
    <text evidence="15">The sequence shown here is derived from an EMBL/GenBank/DDBJ whole genome shotgun (WGS) entry which is preliminary data.</text>
</comment>
<feature type="region of interest" description="Disordered" evidence="14">
    <location>
        <begin position="262"/>
        <end position="289"/>
    </location>
</feature>
<keyword evidence="10" id="KW-0206">Cytoskeleton</keyword>
<comment type="subcellular location">
    <subcellularLocation>
        <location evidence="1">Cytoplasm</location>
        <location evidence="1">Cytoskeleton</location>
        <location evidence="1">Microtubule organizing center</location>
        <location evidence="1">Centrosome</location>
    </subcellularLocation>
    <subcellularLocation>
        <location evidence="2">Cytoplasm</location>
        <location evidence="2">Cytoskeleton</location>
        <location evidence="2">Stress fiber</location>
    </subcellularLocation>
    <subcellularLocation>
        <location evidence="3">Cytoplasm</location>
        <location evidence="3">Myofibril</location>
    </subcellularLocation>
</comment>
<feature type="compositionally biased region" description="Gly residues" evidence="14">
    <location>
        <begin position="100"/>
        <end position="109"/>
    </location>
</feature>
<dbReference type="GO" id="GO:0005869">
    <property type="term" value="C:dynactin complex"/>
    <property type="evidence" value="ECO:0007669"/>
    <property type="project" value="InterPro"/>
</dbReference>
<feature type="region of interest" description="Disordered" evidence="14">
    <location>
        <begin position="311"/>
        <end position="334"/>
    </location>
</feature>
<keyword evidence="5" id="KW-1017">Isopeptide bond</keyword>
<reference evidence="15" key="1">
    <citation type="submission" date="2022-07" db="EMBL/GenBank/DDBJ databases">
        <title>Genome Sequence of Physisporinus lineatus.</title>
        <authorList>
            <person name="Buettner E."/>
        </authorList>
    </citation>
    <scope>NUCLEOTIDE SEQUENCE</scope>
    <source>
        <strain evidence="15">VT162</strain>
    </source>
</reference>
<comment type="subunit">
    <text evidence="13">Subunit of dynactin, a multiprotein complex part of a tripartite complex with dynein and a adapter, such as BICDL1, BICD2 or HOOK3. The dynactin complex is built around ACTR1A/ACTB filament and consists of an actin-related filament composed of a shoulder domain, a pointed end and a barbed end. Its length is defined by its flexible shoulder domain. The soulder is composed of 2 DCTN1 subunits, 4 DCTN2 and 2 DCTN3. The 4 DCNT2 (via N-terminus) bind the ACTR1A filament and act as molecular rulers to determine the length. The pointed end is important for binding dynein-dynactin cargo adapters. Consists of 4 subunits: ACTR10, DCNT4, DCTN5 and DCTN6. The barbed end is composed of a CAPZA1:CAPZB heterodimers, which binds ACTR1A/ACTB filament and dynactin and stabilizes dynactin. Interacts with ATP7B, but not ATP7A, in a copper-dependent manner. Interacts with ANK2; this interaction is required for localization at costameres. Interacts with N4BP2L1.</text>
</comment>
<keyword evidence="16" id="KW-1185">Reference proteome</keyword>
<sequence length="423" mass="46841">MLAQLQKYEDSAPESLEFERLKEHFEPFLRASPSSSTNPSNSSHHTPLNPITAAANSALARDIPGVPKYNPLARSRSGREKHSHNKNEIPDYRSRLEAGSGHGTISGSGGEIDVDYMKHLESVSEVASLEQRWDNSWTTSFHTSDLKPLRIPLHSKKSKRCPSCRHILIKPEQKAQSVRYKIKLVAANYLPAITVSLPHAQAAKEMIKRSAMLTKSAATTISEEHAAAAAGSMQAGKTYPFHLSFTNPLYDPIQVRLHVQRSLPPNTGNTNPGVEGSPEKPRRPPFAVTLPSTAFPVAAYAEAWEYEDDEEMFGDEDDLDGARGGQRDGRGRTRTVGVLERRANVTVVGGEVTISKEARGIVKFNMLVTYTYRSDDPEPENENEPVTPSRRDKAPEMKTFSFYTVVELGSIIPREEPKVDSDI</sequence>
<feature type="region of interest" description="Disordered" evidence="14">
    <location>
        <begin position="62"/>
        <end position="109"/>
    </location>
</feature>
<dbReference type="EMBL" id="JANAWD010000245">
    <property type="protein sequence ID" value="KAJ3483025.1"/>
    <property type="molecule type" value="Genomic_DNA"/>
</dbReference>
<feature type="compositionally biased region" description="Basic and acidic residues" evidence="14">
    <location>
        <begin position="77"/>
        <end position="96"/>
    </location>
</feature>